<reference evidence="1" key="1">
    <citation type="submission" date="2020-03" db="EMBL/GenBank/DDBJ databases">
        <title>The deep terrestrial virosphere.</title>
        <authorList>
            <person name="Holmfeldt K."/>
            <person name="Nilsson E."/>
            <person name="Simone D."/>
            <person name="Lopez-Fernandez M."/>
            <person name="Wu X."/>
            <person name="de Brujin I."/>
            <person name="Lundin D."/>
            <person name="Andersson A."/>
            <person name="Bertilsson S."/>
            <person name="Dopson M."/>
        </authorList>
    </citation>
    <scope>NUCLEOTIDE SEQUENCE</scope>
    <source>
        <strain evidence="1">MM415B00488</strain>
    </source>
</reference>
<evidence type="ECO:0000313" key="1">
    <source>
        <dbReference type="EMBL" id="QJA64578.1"/>
    </source>
</evidence>
<organism evidence="1">
    <name type="scientific">viral metagenome</name>
    <dbReference type="NCBI Taxonomy" id="1070528"/>
    <lineage>
        <taxon>unclassified sequences</taxon>
        <taxon>metagenomes</taxon>
        <taxon>organismal metagenomes</taxon>
    </lineage>
</organism>
<accession>A0A6M3J505</accession>
<gene>
    <name evidence="1" type="ORF">MM415B00488_0026</name>
</gene>
<dbReference type="EMBL" id="MT141522">
    <property type="protein sequence ID" value="QJA64578.1"/>
    <property type="molecule type" value="Genomic_DNA"/>
</dbReference>
<protein>
    <submittedName>
        <fullName evidence="1">Uncharacterized protein</fullName>
    </submittedName>
</protein>
<sequence length="190" mass="20459">MNLTEYLTRHHACDPSIPWVAGRPASETLWRECPDGAWMLWLCAKVGVRRKLLVPCATGCARSVLRLVPVGEDRPRLAVEVAEAWVYGHATQEEARAAARAAYAAAYVAADAAYADAYAARAAACSAHAAYAATTADAVYAADDAAIAADEAGICTREYALARYARGVRDVVPWWHVADRLRAAGVEVER</sequence>
<name>A0A6M3J505_9ZZZZ</name>
<proteinExistence type="predicted"/>
<dbReference type="AlphaFoldDB" id="A0A6M3J505"/>